<dbReference type="SUPFAM" id="SSF52980">
    <property type="entry name" value="Restriction endonuclease-like"/>
    <property type="match status" value="1"/>
</dbReference>
<feature type="domain" description="YqaJ viral recombinase" evidence="1">
    <location>
        <begin position="13"/>
        <end position="151"/>
    </location>
</feature>
<organism evidence="2 3">
    <name type="scientific">Acetobacter ascendens</name>
    <dbReference type="NCBI Taxonomy" id="481146"/>
    <lineage>
        <taxon>Bacteria</taxon>
        <taxon>Pseudomonadati</taxon>
        <taxon>Pseudomonadota</taxon>
        <taxon>Alphaproteobacteria</taxon>
        <taxon>Acetobacterales</taxon>
        <taxon>Acetobacteraceae</taxon>
        <taxon>Acetobacter</taxon>
    </lineage>
</organism>
<dbReference type="GeneID" id="66351642"/>
<evidence type="ECO:0000313" key="2">
    <source>
        <dbReference type="EMBL" id="ARW10018.1"/>
    </source>
</evidence>
<dbReference type="InterPro" id="IPR011604">
    <property type="entry name" value="PDDEXK-like_dom_sf"/>
</dbReference>
<dbReference type="CDD" id="cd22343">
    <property type="entry name" value="PDDEXK_lambda_exonuclease-like"/>
    <property type="match status" value="1"/>
</dbReference>
<proteinExistence type="predicted"/>
<dbReference type="AlphaFoldDB" id="A0A1Y0V2U7"/>
<sequence>MKIHNVEQGSQAWHDLRLGIPTASEFSLVLTKSGKPSDQAKRYAARLVAEIVLGRSMDKDLSHVEAVQRGHELEPTAALAYEFATDLKTEQVGFITNNEGTVGVSPDRLVGADGLVEIKCPLPTNHILYMTMGFEKDYYIQAQGQLLFAEREWNDRVSYSDELPIHIERTYRDEPFLKKLSQALKDFHEMKMEMLHKVRAAQIEGVAA</sequence>
<dbReference type="Pfam" id="PF09588">
    <property type="entry name" value="YqaJ"/>
    <property type="match status" value="1"/>
</dbReference>
<gene>
    <name evidence="2" type="ORF">S101447_00916</name>
</gene>
<evidence type="ECO:0000313" key="3">
    <source>
        <dbReference type="Proteomes" id="UP000195633"/>
    </source>
</evidence>
<dbReference type="Proteomes" id="UP000195633">
    <property type="component" value="Chromosome"/>
</dbReference>
<dbReference type="RefSeq" id="WP_026019180.1">
    <property type="nucleotide sequence ID" value="NZ_CP021524.1"/>
</dbReference>
<dbReference type="InterPro" id="IPR019080">
    <property type="entry name" value="YqaJ_viral_recombinase"/>
</dbReference>
<reference evidence="2 3" key="1">
    <citation type="submission" date="2017-05" db="EMBL/GenBank/DDBJ databases">
        <title>Genome sequence of Acetobacter pasteurianus subsp. ascendens strain SRCM101447.</title>
        <authorList>
            <person name="Cho S.H."/>
        </authorList>
    </citation>
    <scope>NUCLEOTIDE SEQUENCE [LARGE SCALE GENOMIC DNA]</scope>
    <source>
        <strain evidence="2 3">SRCM101447</strain>
    </source>
</reference>
<dbReference type="Gene3D" id="3.90.320.10">
    <property type="match status" value="1"/>
</dbReference>
<dbReference type="EMBL" id="CP021524">
    <property type="protein sequence ID" value="ARW10018.1"/>
    <property type="molecule type" value="Genomic_DNA"/>
</dbReference>
<dbReference type="PANTHER" id="PTHR46609">
    <property type="entry name" value="EXONUCLEASE, PHAGE-TYPE/RECB, C-TERMINAL DOMAIN-CONTAINING PROTEIN"/>
    <property type="match status" value="1"/>
</dbReference>
<name>A0A1Y0V2U7_9PROT</name>
<dbReference type="InterPro" id="IPR011335">
    <property type="entry name" value="Restrct_endonuc-II-like"/>
</dbReference>
<dbReference type="PANTHER" id="PTHR46609:SF6">
    <property type="entry name" value="EXONUCLEASE, PHAGE-TYPE_RECB, C-TERMINAL DOMAIN-CONTAINING PROTEIN-RELATED"/>
    <property type="match status" value="1"/>
</dbReference>
<accession>A0A1Y0V2U7</accession>
<protein>
    <recommendedName>
        <fullName evidence="1">YqaJ viral recombinase domain-containing protein</fullName>
    </recommendedName>
</protein>
<dbReference type="InterPro" id="IPR051703">
    <property type="entry name" value="NF-kappa-B_Signaling_Reg"/>
</dbReference>
<evidence type="ECO:0000259" key="1">
    <source>
        <dbReference type="Pfam" id="PF09588"/>
    </source>
</evidence>